<dbReference type="RefSeq" id="WP_145170042.1">
    <property type="nucleotide sequence ID" value="NZ_CP037422.1"/>
</dbReference>
<evidence type="ECO:0000313" key="2">
    <source>
        <dbReference type="Proteomes" id="UP000318384"/>
    </source>
</evidence>
<dbReference type="EMBL" id="CP037422">
    <property type="protein sequence ID" value="QDU06671.1"/>
    <property type="molecule type" value="Genomic_DNA"/>
</dbReference>
<protein>
    <submittedName>
        <fullName evidence="1">Uncharacterized protein</fullName>
    </submittedName>
</protein>
<proteinExistence type="predicted"/>
<name>A0A517WN32_9PLAN</name>
<accession>A0A517WN32</accession>
<dbReference type="Proteomes" id="UP000318384">
    <property type="component" value="Chromosome"/>
</dbReference>
<gene>
    <name evidence="1" type="ORF">V202x_00140</name>
</gene>
<reference evidence="1 2" key="1">
    <citation type="submission" date="2019-03" db="EMBL/GenBank/DDBJ databases">
        <title>Deep-cultivation of Planctomycetes and their phenomic and genomic characterization uncovers novel biology.</title>
        <authorList>
            <person name="Wiegand S."/>
            <person name="Jogler M."/>
            <person name="Boedeker C."/>
            <person name="Pinto D."/>
            <person name="Vollmers J."/>
            <person name="Rivas-Marin E."/>
            <person name="Kohn T."/>
            <person name="Peeters S.H."/>
            <person name="Heuer A."/>
            <person name="Rast P."/>
            <person name="Oberbeckmann S."/>
            <person name="Bunk B."/>
            <person name="Jeske O."/>
            <person name="Meyerdierks A."/>
            <person name="Storesund J.E."/>
            <person name="Kallscheuer N."/>
            <person name="Luecker S."/>
            <person name="Lage O.M."/>
            <person name="Pohl T."/>
            <person name="Merkel B.J."/>
            <person name="Hornburger P."/>
            <person name="Mueller R.-W."/>
            <person name="Bruemmer F."/>
            <person name="Labrenz M."/>
            <person name="Spormann A.M."/>
            <person name="Op den Camp H."/>
            <person name="Overmann J."/>
            <person name="Amann R."/>
            <person name="Jetten M.S.M."/>
            <person name="Mascher T."/>
            <person name="Medema M.H."/>
            <person name="Devos D.P."/>
            <person name="Kaster A.-K."/>
            <person name="Ovreas L."/>
            <person name="Rohde M."/>
            <person name="Galperin M.Y."/>
            <person name="Jogler C."/>
        </authorList>
    </citation>
    <scope>NUCLEOTIDE SEQUENCE [LARGE SCALE GENOMIC DNA]</scope>
    <source>
        <strain evidence="1 2">V202</strain>
    </source>
</reference>
<sequence length="122" mass="14285">MIFSIKDDGEAVMILLQDGAYNMGNVAWKPVPGGILIDGLPRFRFWKGRNRNEARVEIEALPPEMTRSDWQEFPLSFFMRRAISRRLPKQLQERSLPKNWGNATLPPEWDQAAGRRRVYREK</sequence>
<dbReference type="AlphaFoldDB" id="A0A517WN32"/>
<keyword evidence="2" id="KW-1185">Reference proteome</keyword>
<organism evidence="1 2">
    <name type="scientific">Gimesia aquarii</name>
    <dbReference type="NCBI Taxonomy" id="2527964"/>
    <lineage>
        <taxon>Bacteria</taxon>
        <taxon>Pseudomonadati</taxon>
        <taxon>Planctomycetota</taxon>
        <taxon>Planctomycetia</taxon>
        <taxon>Planctomycetales</taxon>
        <taxon>Planctomycetaceae</taxon>
        <taxon>Gimesia</taxon>
    </lineage>
</organism>
<evidence type="ECO:0000313" key="1">
    <source>
        <dbReference type="EMBL" id="QDU06671.1"/>
    </source>
</evidence>